<reference evidence="4" key="1">
    <citation type="submission" date="2016-10" db="EMBL/GenBank/DDBJ databases">
        <authorList>
            <person name="Varghese N."/>
            <person name="Submissions S."/>
        </authorList>
    </citation>
    <scope>NUCLEOTIDE SEQUENCE [LARGE SCALE GENOMIC DNA]</scope>
    <source>
        <strain evidence="4">BL36</strain>
    </source>
</reference>
<dbReference type="STRING" id="582667.SAMN05192568_104227"/>
<sequence length="62" mass="6853">MSSTPTRNIALTTVPENYIRAQVASGRHPNASKVVRTGLRPLMEHDRGSPRSKAVVEDRPSR</sequence>
<evidence type="ECO:0000313" key="3">
    <source>
        <dbReference type="EMBL" id="SFM63831.1"/>
    </source>
</evidence>
<dbReference type="SUPFAM" id="SSF47598">
    <property type="entry name" value="Ribbon-helix-helix"/>
    <property type="match status" value="1"/>
</dbReference>
<protein>
    <submittedName>
        <fullName evidence="3">Putative addiction module antidote protein, CC2985 family</fullName>
    </submittedName>
</protein>
<dbReference type="EMBL" id="FOTK01000042">
    <property type="protein sequence ID" value="SFM63831.1"/>
    <property type="molecule type" value="Genomic_DNA"/>
</dbReference>
<feature type="region of interest" description="Disordered" evidence="2">
    <location>
        <begin position="39"/>
        <end position="62"/>
    </location>
</feature>
<dbReference type="Gene3D" id="6.10.10.120">
    <property type="entry name" value="Antitoxin ParD1-like"/>
    <property type="match status" value="1"/>
</dbReference>
<proteinExistence type="predicted"/>
<feature type="compositionally biased region" description="Basic and acidic residues" evidence="2">
    <location>
        <begin position="42"/>
        <end position="62"/>
    </location>
</feature>
<accession>A0A1I4SHL1</accession>
<dbReference type="GO" id="GO:0006355">
    <property type="term" value="P:regulation of DNA-templated transcription"/>
    <property type="evidence" value="ECO:0007669"/>
    <property type="project" value="InterPro"/>
</dbReference>
<evidence type="ECO:0000313" key="4">
    <source>
        <dbReference type="Proteomes" id="UP000199048"/>
    </source>
</evidence>
<evidence type="ECO:0000256" key="2">
    <source>
        <dbReference type="SAM" id="MobiDB-lite"/>
    </source>
</evidence>
<organism evidence="3 4">
    <name type="scientific">Methylobacterium pseudosasicola</name>
    <dbReference type="NCBI Taxonomy" id="582667"/>
    <lineage>
        <taxon>Bacteria</taxon>
        <taxon>Pseudomonadati</taxon>
        <taxon>Pseudomonadota</taxon>
        <taxon>Alphaproteobacteria</taxon>
        <taxon>Hyphomicrobiales</taxon>
        <taxon>Methylobacteriaceae</taxon>
        <taxon>Methylobacterium</taxon>
    </lineage>
</organism>
<gene>
    <name evidence="3" type="ORF">SAMN05192568_104227</name>
</gene>
<dbReference type="InterPro" id="IPR022789">
    <property type="entry name" value="ParD"/>
</dbReference>
<name>A0A1I4SHL1_9HYPH</name>
<dbReference type="Pfam" id="PF03693">
    <property type="entry name" value="ParD_antitoxin"/>
    <property type="match status" value="1"/>
</dbReference>
<dbReference type="AlphaFoldDB" id="A0A1I4SHL1"/>
<evidence type="ECO:0000256" key="1">
    <source>
        <dbReference type="ARBA" id="ARBA00022649"/>
    </source>
</evidence>
<dbReference type="OrthoDB" id="9815501at2"/>
<keyword evidence="4" id="KW-1185">Reference proteome</keyword>
<dbReference type="InterPro" id="IPR010985">
    <property type="entry name" value="Ribbon_hlx_hlx"/>
</dbReference>
<dbReference type="InterPro" id="IPR038296">
    <property type="entry name" value="ParD_sf"/>
</dbReference>
<keyword evidence="1" id="KW-1277">Toxin-antitoxin system</keyword>
<dbReference type="RefSeq" id="WP_092045657.1">
    <property type="nucleotide sequence ID" value="NZ_FOTK01000042.1"/>
</dbReference>
<dbReference type="Proteomes" id="UP000199048">
    <property type="component" value="Unassembled WGS sequence"/>
</dbReference>